<gene>
    <name evidence="5" type="ORF">PBRASI_LOCUS5913</name>
</gene>
<accession>A0A9N9BIX1</accession>
<feature type="compositionally biased region" description="Polar residues" evidence="3">
    <location>
        <begin position="390"/>
        <end position="400"/>
    </location>
</feature>
<dbReference type="Gene3D" id="1.25.40.420">
    <property type="match status" value="2"/>
</dbReference>
<keyword evidence="1" id="KW-0880">Kelch repeat</keyword>
<protein>
    <submittedName>
        <fullName evidence="5">8544_t:CDS:1</fullName>
    </submittedName>
</protein>
<dbReference type="SUPFAM" id="SSF54695">
    <property type="entry name" value="POZ domain"/>
    <property type="match status" value="1"/>
</dbReference>
<dbReference type="InterPro" id="IPR011705">
    <property type="entry name" value="BACK"/>
</dbReference>
<dbReference type="AlphaFoldDB" id="A0A9N9BIX1"/>
<dbReference type="PANTHER" id="PTHR45632:SF3">
    <property type="entry name" value="KELCH-LIKE PROTEIN 32"/>
    <property type="match status" value="1"/>
</dbReference>
<evidence type="ECO:0000256" key="1">
    <source>
        <dbReference type="ARBA" id="ARBA00022441"/>
    </source>
</evidence>
<dbReference type="SUPFAM" id="SSF49599">
    <property type="entry name" value="TRAF domain-like"/>
    <property type="match status" value="1"/>
</dbReference>
<evidence type="ECO:0000259" key="4">
    <source>
        <dbReference type="PROSITE" id="PS50097"/>
    </source>
</evidence>
<dbReference type="Proteomes" id="UP000789739">
    <property type="component" value="Unassembled WGS sequence"/>
</dbReference>
<dbReference type="InterPro" id="IPR002083">
    <property type="entry name" value="MATH/TRAF_dom"/>
</dbReference>
<dbReference type="InterPro" id="IPR000210">
    <property type="entry name" value="BTB/POZ_dom"/>
</dbReference>
<evidence type="ECO:0000313" key="6">
    <source>
        <dbReference type="Proteomes" id="UP000789739"/>
    </source>
</evidence>
<dbReference type="Pfam" id="PF00651">
    <property type="entry name" value="BTB"/>
    <property type="match status" value="1"/>
</dbReference>
<evidence type="ECO:0000256" key="2">
    <source>
        <dbReference type="ARBA" id="ARBA00022737"/>
    </source>
</evidence>
<dbReference type="PROSITE" id="PS50097">
    <property type="entry name" value="BTB"/>
    <property type="match status" value="1"/>
</dbReference>
<name>A0A9N9BIX1_9GLOM</name>
<dbReference type="EMBL" id="CAJVPI010000736">
    <property type="protein sequence ID" value="CAG8567344.1"/>
    <property type="molecule type" value="Genomic_DNA"/>
</dbReference>
<feature type="compositionally biased region" description="Basic and acidic residues" evidence="3">
    <location>
        <begin position="420"/>
        <end position="430"/>
    </location>
</feature>
<dbReference type="Gene3D" id="3.30.710.10">
    <property type="entry name" value="Potassium Channel Kv1.1, Chain A"/>
    <property type="match status" value="1"/>
</dbReference>
<proteinExistence type="predicted"/>
<organism evidence="5 6">
    <name type="scientific">Paraglomus brasilianum</name>
    <dbReference type="NCBI Taxonomy" id="144538"/>
    <lineage>
        <taxon>Eukaryota</taxon>
        <taxon>Fungi</taxon>
        <taxon>Fungi incertae sedis</taxon>
        <taxon>Mucoromycota</taxon>
        <taxon>Glomeromycotina</taxon>
        <taxon>Glomeromycetes</taxon>
        <taxon>Paraglomerales</taxon>
        <taxon>Paraglomeraceae</taxon>
        <taxon>Paraglomus</taxon>
    </lineage>
</organism>
<evidence type="ECO:0000256" key="3">
    <source>
        <dbReference type="SAM" id="MobiDB-lite"/>
    </source>
</evidence>
<dbReference type="CDD" id="cd00121">
    <property type="entry name" value="MATH"/>
    <property type="match status" value="1"/>
</dbReference>
<dbReference type="SMART" id="SM00875">
    <property type="entry name" value="BACK"/>
    <property type="match status" value="1"/>
</dbReference>
<dbReference type="InterPro" id="IPR011333">
    <property type="entry name" value="SKP1/BTB/POZ_sf"/>
</dbReference>
<reference evidence="5" key="1">
    <citation type="submission" date="2021-06" db="EMBL/GenBank/DDBJ databases">
        <authorList>
            <person name="Kallberg Y."/>
            <person name="Tangrot J."/>
            <person name="Rosling A."/>
        </authorList>
    </citation>
    <scope>NUCLEOTIDE SEQUENCE</scope>
    <source>
        <strain evidence="5">BR232B</strain>
    </source>
</reference>
<dbReference type="InterPro" id="IPR008974">
    <property type="entry name" value="TRAF-like"/>
</dbReference>
<comment type="caution">
    <text evidence="5">The sequence shown here is derived from an EMBL/GenBank/DDBJ whole genome shotgun (WGS) entry which is preliminary data.</text>
</comment>
<dbReference type="Pfam" id="PF07707">
    <property type="entry name" value="BACK"/>
    <property type="match status" value="1"/>
</dbReference>
<keyword evidence="2" id="KW-0677">Repeat</keyword>
<sequence>MAYLRSKFTKITNNTSGGVLSYVYQWKITNWSEVEPLVEHASPAFDADGLRWVFKYYKGRQKNPQALSLYLGIVETTPGCLRGIRKKVSIIFVLENLRTRGMDFGKVELPVWFCDSKYYAIFIPLPCDPLYIKDYKLDYCSLIGRPLSHAFALSAFRFVSNDTISLCVNFEIQESVIDAPPKISNPFDRLINSPQFSDVTFRVIDEYECEKLFYVHKGILACSSPVFTAMLTNGMKETYEREIRLCQINHDAFASLLRFIYTFEINIQSMTDAEQLLALAERFEIVPVRDECLRYLRLELNLDNVWGVWELAEKYSCPKTSTACRDFAATHLGVLLDKPSTLHADPNILRLALENDEANVSSEEKIYELVVRWASFNVSSNEVSNSTTSDPNQENDSSVCMPSEPWGRLDEERVDEAPDGDLRDGDRVEDTDIWNKMSENETEKTDRYTFPRSWDGDRLSAMPMLLKCVRFPIMQKGYLIDKVETNRIVMEAEGMKDLLIEAYRYHLMADGANQSLLPRTKHRRRKPRVD</sequence>
<dbReference type="SMART" id="SM00225">
    <property type="entry name" value="BTB"/>
    <property type="match status" value="1"/>
</dbReference>
<keyword evidence="6" id="KW-1185">Reference proteome</keyword>
<evidence type="ECO:0000313" key="5">
    <source>
        <dbReference type="EMBL" id="CAG8567344.1"/>
    </source>
</evidence>
<feature type="domain" description="BTB" evidence="4">
    <location>
        <begin position="197"/>
        <end position="269"/>
    </location>
</feature>
<dbReference type="OrthoDB" id="2256373at2759"/>
<dbReference type="CDD" id="cd18186">
    <property type="entry name" value="BTB_POZ_ZBTB_KLHL-like"/>
    <property type="match status" value="1"/>
</dbReference>
<feature type="region of interest" description="Disordered" evidence="3">
    <location>
        <begin position="382"/>
        <end position="430"/>
    </location>
</feature>
<dbReference type="PANTHER" id="PTHR45632">
    <property type="entry name" value="LD33804P"/>
    <property type="match status" value="1"/>
</dbReference>
<dbReference type="Gene3D" id="2.60.210.10">
    <property type="entry name" value="Apoptosis, Tumor Necrosis Factor Receptor Associated Protein 2, Chain A"/>
    <property type="match status" value="1"/>
</dbReference>